<dbReference type="InterPro" id="IPR035398">
    <property type="entry name" value="Bac_rhamnosid_C"/>
</dbReference>
<evidence type="ECO:0000259" key="6">
    <source>
        <dbReference type="Pfam" id="PF08531"/>
    </source>
</evidence>
<dbReference type="GO" id="GO:0005975">
    <property type="term" value="P:carbohydrate metabolic process"/>
    <property type="evidence" value="ECO:0007669"/>
    <property type="project" value="InterPro"/>
</dbReference>
<dbReference type="Gene3D" id="2.60.120.260">
    <property type="entry name" value="Galactose-binding domain-like"/>
    <property type="match status" value="3"/>
</dbReference>
<dbReference type="Pfam" id="PF17390">
    <property type="entry name" value="Bac_rhamnosid_C"/>
    <property type="match status" value="1"/>
</dbReference>
<organism evidence="9 10">
    <name type="scientific">Pedobacter metabolipauper</name>
    <dbReference type="NCBI Taxonomy" id="425513"/>
    <lineage>
        <taxon>Bacteria</taxon>
        <taxon>Pseudomonadati</taxon>
        <taxon>Bacteroidota</taxon>
        <taxon>Sphingobacteriia</taxon>
        <taxon>Sphingobacteriales</taxon>
        <taxon>Sphingobacteriaceae</taxon>
        <taxon>Pedobacter</taxon>
    </lineage>
</organism>
<dbReference type="EMBL" id="SNYC01000005">
    <property type="protein sequence ID" value="TDQ08107.1"/>
    <property type="molecule type" value="Genomic_DNA"/>
</dbReference>
<proteinExistence type="predicted"/>
<dbReference type="InterPro" id="IPR008928">
    <property type="entry name" value="6-hairpin_glycosidase_sf"/>
</dbReference>
<dbReference type="Pfam" id="PF17389">
    <property type="entry name" value="Bac_rhamnosid6H"/>
    <property type="match status" value="1"/>
</dbReference>
<dbReference type="InterPro" id="IPR000421">
    <property type="entry name" value="FA58C"/>
</dbReference>
<dbReference type="SUPFAM" id="SSF48208">
    <property type="entry name" value="Six-hairpin glycosidases"/>
    <property type="match status" value="1"/>
</dbReference>
<feature type="domain" description="Alpha-L-rhamnosidase six-hairpin glycosidase" evidence="7">
    <location>
        <begin position="645"/>
        <end position="983"/>
    </location>
</feature>
<evidence type="ECO:0000256" key="2">
    <source>
        <dbReference type="ARBA" id="ARBA00012652"/>
    </source>
</evidence>
<dbReference type="Pfam" id="PF00754">
    <property type="entry name" value="F5_F8_type_C"/>
    <property type="match status" value="1"/>
</dbReference>
<dbReference type="RefSeq" id="WP_133576513.1">
    <property type="nucleotide sequence ID" value="NZ_SNYC01000005.1"/>
</dbReference>
<dbReference type="PIRSF" id="PIRSF010631">
    <property type="entry name" value="A-rhamnsds"/>
    <property type="match status" value="1"/>
</dbReference>
<dbReference type="Proteomes" id="UP000295620">
    <property type="component" value="Unassembled WGS sequence"/>
</dbReference>
<dbReference type="OrthoDB" id="9815108at2"/>
<evidence type="ECO:0000259" key="7">
    <source>
        <dbReference type="Pfam" id="PF17389"/>
    </source>
</evidence>
<comment type="catalytic activity">
    <reaction evidence="1">
        <text>Hydrolysis of terminal non-reducing alpha-L-rhamnose residues in alpha-L-rhamnosides.</text>
        <dbReference type="EC" id="3.2.1.40"/>
    </reaction>
</comment>
<dbReference type="InterPro" id="IPR035396">
    <property type="entry name" value="Bac_rhamnosid6H"/>
</dbReference>
<evidence type="ECO:0000259" key="4">
    <source>
        <dbReference type="Pfam" id="PF00754"/>
    </source>
</evidence>
<feature type="domain" description="Alpha-L-rhamnosidase concanavalin-like" evidence="5">
    <location>
        <begin position="539"/>
        <end position="640"/>
    </location>
</feature>
<feature type="domain" description="Alpha-L-rhamnosidase C-terminal" evidence="8">
    <location>
        <begin position="989"/>
        <end position="1055"/>
    </location>
</feature>
<evidence type="ECO:0000256" key="3">
    <source>
        <dbReference type="ARBA" id="ARBA00022801"/>
    </source>
</evidence>
<evidence type="ECO:0000313" key="9">
    <source>
        <dbReference type="EMBL" id="TDQ08107.1"/>
    </source>
</evidence>
<feature type="domain" description="Bacterial alpha-L-rhamnosidase N-terminal" evidence="6">
    <location>
        <begin position="361"/>
        <end position="529"/>
    </location>
</feature>
<dbReference type="PANTHER" id="PTHR33307">
    <property type="entry name" value="ALPHA-RHAMNOSIDASE (EUROFUNG)"/>
    <property type="match status" value="1"/>
</dbReference>
<name>A0A4R6SS45_9SPHI</name>
<dbReference type="GO" id="GO:0030596">
    <property type="term" value="F:alpha-L-rhamnosidase activity"/>
    <property type="evidence" value="ECO:0007669"/>
    <property type="project" value="UniProtKB-EC"/>
</dbReference>
<keyword evidence="3" id="KW-0378">Hydrolase</keyword>
<dbReference type="InterPro" id="IPR016007">
    <property type="entry name" value="Alpha_rhamnosid"/>
</dbReference>
<dbReference type="InterPro" id="IPR012341">
    <property type="entry name" value="6hp_glycosidase-like_sf"/>
</dbReference>
<accession>A0A4R6SS45</accession>
<dbReference type="Gene3D" id="2.60.40.10">
    <property type="entry name" value="Immunoglobulins"/>
    <property type="match status" value="1"/>
</dbReference>
<dbReference type="InterPro" id="IPR013737">
    <property type="entry name" value="Bac_rhamnosid_N"/>
</dbReference>
<dbReference type="Pfam" id="PF25788">
    <property type="entry name" value="Ig_Rha78A_N"/>
    <property type="match status" value="1"/>
</dbReference>
<gene>
    <name evidence="9" type="ORF">ATK78_2609</name>
</gene>
<feature type="domain" description="F5/8 type C" evidence="4">
    <location>
        <begin position="175"/>
        <end position="271"/>
    </location>
</feature>
<dbReference type="Gene3D" id="2.60.420.10">
    <property type="entry name" value="Maltose phosphorylase, domain 3"/>
    <property type="match status" value="1"/>
</dbReference>
<dbReference type="SUPFAM" id="SSF49785">
    <property type="entry name" value="Galactose-binding domain-like"/>
    <property type="match status" value="1"/>
</dbReference>
<dbReference type="Pfam" id="PF05592">
    <property type="entry name" value="Bac_rhamnosid"/>
    <property type="match status" value="1"/>
</dbReference>
<dbReference type="Gene3D" id="1.50.10.10">
    <property type="match status" value="1"/>
</dbReference>
<dbReference type="AlphaFoldDB" id="A0A4R6SS45"/>
<dbReference type="Pfam" id="PF08531">
    <property type="entry name" value="Bac_rhamnosid_N"/>
    <property type="match status" value="1"/>
</dbReference>
<dbReference type="InterPro" id="IPR008979">
    <property type="entry name" value="Galactose-bd-like_sf"/>
</dbReference>
<protein>
    <recommendedName>
        <fullName evidence="2">alpha-L-rhamnosidase</fullName>
        <ecNumber evidence="2">3.2.1.40</ecNumber>
    </recommendedName>
</protein>
<evidence type="ECO:0000256" key="1">
    <source>
        <dbReference type="ARBA" id="ARBA00001445"/>
    </source>
</evidence>
<sequence>MLKKRNQVAPIMIVLFLAISSFAFGQGLRIEQSNCEYRVNPEGIDVISPRLSWVMASDLRGDKQTAFQIIVASNLNALKMNKGDIWDSGKQVSTENNRVYKGQKLLSGKQYYWKVRAWDSKNKVTPWSANAYWSMGLLTKKEWKAVWITDPVLADPNNFSLTPINCYRSLTTENQYQEKWIILDLGTEQAINAVNIIPARSVNQNIDFLSFMYPLRYKIQVSANKNFQNAKTIIDHTSADVLNPREANNIIAFQPVKTRYIRLLVTKLTRWDVNLYGLALGGFNAIYNKKVIEENVTADCSDAIESKQWSKKFLLKKENLITNIPDPIALAVGVKELSDIAPVNKVSRVPTLRREFSLAAKVKRANLFVTARGFYEFHINGKKVSDLYLSPGVTDYNKRITYQTFDVTQMLKPGGNAVGAMLGYGWYAGHMNLFENRNIYGHYPLLMAQLEIELENGKHITIATDKQWKTTLKGSLLWSDLLDGEAIDQRLALTGWDKTNFDDKDWSIAEAKQLDDTKLVGQRNQPVKEIRELKPVAVKKISKGVYVFDFGQEIAGWCRLVVAGKKDTHIRVRHAEILKKNGDIDMSNLWGIPQQEDYILNDDKTQTLTPHFTYHGFRYVQVSGLENEPDPNTITAISMHNNVPEAGEFESSNPLYNKLMETAIWTQRNLMFDMPNGCAARSERLGWTGDLRPCVQSLIYNMDAAAFLEKYAQDMRDDQTPDGRFTDIAPQFHLENTNICVGSPGWADAGVSMPWQVYVNYGDKRILEEHYPAAQRWVDFLSSKNPNFLWENNRGMDWGDWLSTGPATPRVLGSTAFFAHDADQLSKMAGVLGKKADELKYRQLFNQIKKAFMSSFVNQDGSITEAPGKADVQGSYALALYFDLLDEPIRSKAANRLAQMIGESKGHLTTGFWSSIETLLALSENKQHQSAVQVANTETQPSWGYMLKAGGTTYWESFDADRRNLSLNHWTYSSIGEWLWRYIAGLNVDENNPGYKHFTVKPHATSTNDSCKVAYQSINGAIKINWKRSVDKFTIEVTVPPGSTATVYIPSKGSNITESGLPISQSKGLKLVKQENNEAIMNIQSGTYYISTAL</sequence>
<evidence type="ECO:0000259" key="5">
    <source>
        <dbReference type="Pfam" id="PF05592"/>
    </source>
</evidence>
<evidence type="ECO:0000313" key="10">
    <source>
        <dbReference type="Proteomes" id="UP000295620"/>
    </source>
</evidence>
<dbReference type="InterPro" id="IPR013783">
    <property type="entry name" value="Ig-like_fold"/>
</dbReference>
<reference evidence="9 10" key="1">
    <citation type="submission" date="2019-03" db="EMBL/GenBank/DDBJ databases">
        <title>Genomic Encyclopedia of Archaeal and Bacterial Type Strains, Phase II (KMG-II): from individual species to whole genera.</title>
        <authorList>
            <person name="Goeker M."/>
        </authorList>
    </citation>
    <scope>NUCLEOTIDE SEQUENCE [LARGE SCALE GENOMIC DNA]</scope>
    <source>
        <strain evidence="9 10">DSM 19035</strain>
    </source>
</reference>
<dbReference type="InterPro" id="IPR008902">
    <property type="entry name" value="Rhamnosid_concanavalin"/>
</dbReference>
<comment type="caution">
    <text evidence="9">The sequence shown here is derived from an EMBL/GenBank/DDBJ whole genome shotgun (WGS) entry which is preliminary data.</text>
</comment>
<evidence type="ECO:0000259" key="8">
    <source>
        <dbReference type="Pfam" id="PF17390"/>
    </source>
</evidence>
<dbReference type="PANTHER" id="PTHR33307:SF6">
    <property type="entry name" value="ALPHA-RHAMNOSIDASE (EUROFUNG)-RELATED"/>
    <property type="match status" value="1"/>
</dbReference>
<keyword evidence="10" id="KW-1185">Reference proteome</keyword>
<dbReference type="EC" id="3.2.1.40" evidence="2"/>